<proteinExistence type="predicted"/>
<dbReference type="GO" id="GO:0005737">
    <property type="term" value="C:cytoplasm"/>
    <property type="evidence" value="ECO:0007669"/>
    <property type="project" value="TreeGrafter"/>
</dbReference>
<dbReference type="OrthoDB" id="119490at2759"/>
<dbReference type="SUPFAM" id="SSF81296">
    <property type="entry name" value="E set domains"/>
    <property type="match status" value="1"/>
</dbReference>
<dbReference type="EMBL" id="SPLM01000111">
    <property type="protein sequence ID" value="TMW58598.1"/>
    <property type="molecule type" value="Genomic_DNA"/>
</dbReference>
<dbReference type="Pfam" id="PF00339">
    <property type="entry name" value="Arrestin_N"/>
    <property type="match status" value="1"/>
</dbReference>
<dbReference type="InterPro" id="IPR014752">
    <property type="entry name" value="Arrestin-like_C"/>
</dbReference>
<feature type="domain" description="Arrestin-like N-terminal" evidence="1">
    <location>
        <begin position="26"/>
        <end position="143"/>
    </location>
</feature>
<dbReference type="Gene3D" id="2.60.40.640">
    <property type="match status" value="2"/>
</dbReference>
<comment type="caution">
    <text evidence="2">The sequence shown here is derived from an EMBL/GenBank/DDBJ whole genome shotgun (WGS) entry which is preliminary data.</text>
</comment>
<evidence type="ECO:0000259" key="1">
    <source>
        <dbReference type="Pfam" id="PF00339"/>
    </source>
</evidence>
<sequence>MGKLGEILPLRGHGTLRVHLENAAIRAGEELIGSVQLNVSQPIEVQSLGVAIDGKERIQWEEANQADGTKNRNEQILLTDETTLLVPPGNSPAMTLPQGNYNYPFKFLLPENLAASFEYRSREVKGLDIVYVDVEYNLTVKLSLQGELKTDIKWSVPFVIEHPFDTASRGRSVSLSTSEVVRSMGIFKKGTCSVRMDMENDVLDAETPIQVRAGIDNAFRESARGIHLTLYEDVWIDRKTRGGAKVRQSSRVICTRSFDPIELRREATPKLVLPVLPNNIYHAEPMLPSLKSHFIHALSYRVVLEIPLSSTSKATVAAPVTVVRKPRVAAFF</sequence>
<protein>
    <recommendedName>
        <fullName evidence="1">Arrestin-like N-terminal domain-containing protein</fullName>
    </recommendedName>
</protein>
<dbReference type="AlphaFoldDB" id="A0A8K1C9E6"/>
<keyword evidence="3" id="KW-1185">Reference proteome</keyword>
<evidence type="ECO:0000313" key="2">
    <source>
        <dbReference type="EMBL" id="TMW58598.1"/>
    </source>
</evidence>
<dbReference type="InterPro" id="IPR050357">
    <property type="entry name" value="Arrestin_domain-protein"/>
</dbReference>
<gene>
    <name evidence="2" type="ORF">Poli38472_010157</name>
</gene>
<accession>A0A8K1C9E6</accession>
<dbReference type="InterPro" id="IPR011021">
    <property type="entry name" value="Arrestin-like_N"/>
</dbReference>
<dbReference type="PANTHER" id="PTHR11188:SF17">
    <property type="entry name" value="FI21816P1"/>
    <property type="match status" value="1"/>
</dbReference>
<dbReference type="PANTHER" id="PTHR11188">
    <property type="entry name" value="ARRESTIN DOMAIN CONTAINING PROTEIN"/>
    <property type="match status" value="1"/>
</dbReference>
<dbReference type="InterPro" id="IPR014756">
    <property type="entry name" value="Ig_E-set"/>
</dbReference>
<organism evidence="2 3">
    <name type="scientific">Pythium oligandrum</name>
    <name type="common">Mycoparasitic fungus</name>
    <dbReference type="NCBI Taxonomy" id="41045"/>
    <lineage>
        <taxon>Eukaryota</taxon>
        <taxon>Sar</taxon>
        <taxon>Stramenopiles</taxon>
        <taxon>Oomycota</taxon>
        <taxon>Peronosporomycetes</taxon>
        <taxon>Pythiales</taxon>
        <taxon>Pythiaceae</taxon>
        <taxon>Pythium</taxon>
    </lineage>
</organism>
<evidence type="ECO:0000313" key="3">
    <source>
        <dbReference type="Proteomes" id="UP000794436"/>
    </source>
</evidence>
<name>A0A8K1C9E6_PYTOL</name>
<dbReference type="GO" id="GO:0015031">
    <property type="term" value="P:protein transport"/>
    <property type="evidence" value="ECO:0007669"/>
    <property type="project" value="TreeGrafter"/>
</dbReference>
<reference evidence="2" key="1">
    <citation type="submission" date="2019-03" db="EMBL/GenBank/DDBJ databases">
        <title>Long read genome sequence of the mycoparasitic Pythium oligandrum ATCC 38472 isolated from sugarbeet rhizosphere.</title>
        <authorList>
            <person name="Gaulin E."/>
        </authorList>
    </citation>
    <scope>NUCLEOTIDE SEQUENCE</scope>
    <source>
        <strain evidence="2">ATCC 38472_TT</strain>
    </source>
</reference>
<dbReference type="Proteomes" id="UP000794436">
    <property type="component" value="Unassembled WGS sequence"/>
</dbReference>